<evidence type="ECO:0000313" key="4">
    <source>
        <dbReference type="Proteomes" id="UP000560000"/>
    </source>
</evidence>
<comment type="caution">
    <text evidence="1">The sequence shown here is derived from an EMBL/GenBank/DDBJ whole genome shotgun (WGS) entry which is preliminary data.</text>
</comment>
<dbReference type="EMBL" id="JROI01000010">
    <property type="protein sequence ID" value="KGI78064.1"/>
    <property type="molecule type" value="Genomic_DNA"/>
</dbReference>
<gene>
    <name evidence="2" type="ORF">HNQ86_000873</name>
    <name evidence="1" type="ORF">LF63_0106755</name>
</gene>
<proteinExistence type="predicted"/>
<dbReference type="EMBL" id="JACHET010000001">
    <property type="protein sequence ID" value="MBB6183528.1"/>
    <property type="molecule type" value="Genomic_DNA"/>
</dbReference>
<dbReference type="AlphaFoldDB" id="A0A099CWG5"/>
<sequence length="479" mass="52934">MATSQRDASTPFLAAADRLVDELLPMWEGSNNVWRAGWVLDTLVDYFMARGEDGSIIQNPLLPVSPTKNGDWWDDFAWVGIATLRAAEMGIFPKQRNELVKAAINAWTYMHGPGWSRKPTNLAFPFKDLEGWQDFDPSADRRIGAPNAWANIRDTWSPGEPTARQIGERKPRYAPGGVWNAPIRDPYSPDVVAANPGCTEADVALAPIQNTVTNGLFAILSLRLALAGAGGAYRDLFEAADLNLAACQDAWTNQWSWFMSWIYDTYGEESLALTISPTRFLVRERVSTFHEYEGRRAWDGGYCSRLAWTGDQGLLLGFLREVERAGGTMPQRGTGAYRLIVSTVFERAYAPRRYFGSGAVGMFLLPWLRLGDDNPYGTSPPGGSDYGDYQTGNGVFMRYLLQAYRADPTVVDGYAPLVIGAAKQMTEKSFGESVYPPGCCDAYVSIDQCGDHRPANQMTPLVNRLAVLLMAHEMTSGEA</sequence>
<reference evidence="1 3" key="1">
    <citation type="submission" date="2014-09" db="EMBL/GenBank/DDBJ databases">
        <title>Xanthomonadaceae 3.5X direct submission.</title>
        <authorList>
            <person name="Fang T."/>
            <person name="Wang H."/>
        </authorList>
    </citation>
    <scope>NUCLEOTIDE SEQUENCE [LARGE SCALE GENOMIC DNA]</scope>
    <source>
        <strain evidence="1 3">3.5X</strain>
    </source>
</reference>
<evidence type="ECO:0000313" key="1">
    <source>
        <dbReference type="EMBL" id="KGI78064.1"/>
    </source>
</evidence>
<dbReference type="Proteomes" id="UP000029708">
    <property type="component" value="Unassembled WGS sequence"/>
</dbReference>
<dbReference type="HOGENOM" id="CLU_569651_0_0_6"/>
<dbReference type="RefSeq" id="WP_043100546.1">
    <property type="nucleotide sequence ID" value="NZ_JACHET010000001.1"/>
</dbReference>
<dbReference type="Proteomes" id="UP000560000">
    <property type="component" value="Unassembled WGS sequence"/>
</dbReference>
<protein>
    <submittedName>
        <fullName evidence="1">Uncharacterized protein</fullName>
    </submittedName>
</protein>
<keyword evidence="3" id="KW-1185">Reference proteome</keyword>
<reference evidence="2 4" key="2">
    <citation type="submission" date="2020-08" db="EMBL/GenBank/DDBJ databases">
        <title>Genomic Encyclopedia of Type Strains, Phase IV (KMG-IV): sequencing the most valuable type-strain genomes for metagenomic binning, comparative biology and taxonomic classification.</title>
        <authorList>
            <person name="Goeker M."/>
        </authorList>
    </citation>
    <scope>NUCLEOTIDE SEQUENCE [LARGE SCALE GENOMIC DNA]</scope>
    <source>
        <strain evidence="2 4">DSM 107085</strain>
    </source>
</reference>
<dbReference type="OrthoDB" id="1113373at2"/>
<accession>A0A099CWG5</accession>
<organism evidence="1 3">
    <name type="scientific">Oleiagrimonas soli</name>
    <dbReference type="NCBI Taxonomy" id="1543381"/>
    <lineage>
        <taxon>Bacteria</taxon>
        <taxon>Pseudomonadati</taxon>
        <taxon>Pseudomonadota</taxon>
        <taxon>Gammaproteobacteria</taxon>
        <taxon>Lysobacterales</taxon>
        <taxon>Rhodanobacteraceae</taxon>
        <taxon>Oleiagrimonas</taxon>
    </lineage>
</organism>
<evidence type="ECO:0000313" key="2">
    <source>
        <dbReference type="EMBL" id="MBB6183528.1"/>
    </source>
</evidence>
<name>A0A099CWG5_9GAMM</name>
<evidence type="ECO:0000313" key="3">
    <source>
        <dbReference type="Proteomes" id="UP000029708"/>
    </source>
</evidence>